<dbReference type="FunFam" id="2.40.50.140:FF:000046">
    <property type="entry name" value="26S protease regulatory subunit 6B"/>
    <property type="match status" value="1"/>
</dbReference>
<dbReference type="RefSeq" id="XP_040747209.1">
    <property type="nucleotide sequence ID" value="XM_040886055.1"/>
</dbReference>
<dbReference type="InterPro" id="IPR050221">
    <property type="entry name" value="26S_Proteasome_ATPase"/>
</dbReference>
<dbReference type="PANTHER" id="PTHR23073">
    <property type="entry name" value="26S PROTEASOME REGULATORY SUBUNIT"/>
    <property type="match status" value="1"/>
</dbReference>
<dbReference type="InterPro" id="IPR027417">
    <property type="entry name" value="P-loop_NTPase"/>
</dbReference>
<dbReference type="AlphaFoldDB" id="A0A1Y1WL18"/>
<dbReference type="InterPro" id="IPR041569">
    <property type="entry name" value="AAA_lid_3"/>
</dbReference>
<gene>
    <name evidence="13" type="ORF">DL89DRAFT_263993</name>
</gene>
<name>A0A1Y1WL18_9FUNG</name>
<dbReference type="Gene3D" id="2.40.50.140">
    <property type="entry name" value="Nucleic acid-binding proteins"/>
    <property type="match status" value="1"/>
</dbReference>
<evidence type="ECO:0000256" key="9">
    <source>
        <dbReference type="ARBA" id="ARBA00068703"/>
    </source>
</evidence>
<dbReference type="InterPro" id="IPR003959">
    <property type="entry name" value="ATPase_AAA_core"/>
</dbReference>
<evidence type="ECO:0000256" key="2">
    <source>
        <dbReference type="ARBA" id="ARBA00004496"/>
    </source>
</evidence>
<dbReference type="InterPro" id="IPR003593">
    <property type="entry name" value="AAA+_ATPase"/>
</dbReference>
<dbReference type="GO" id="GO:0005524">
    <property type="term" value="F:ATP binding"/>
    <property type="evidence" value="ECO:0007669"/>
    <property type="project" value="UniProtKB-KW"/>
</dbReference>
<keyword evidence="5 10" id="KW-0547">Nucleotide-binding</keyword>
<evidence type="ECO:0000256" key="10">
    <source>
        <dbReference type="RuleBase" id="RU003651"/>
    </source>
</evidence>
<keyword evidence="11" id="KW-0175">Coiled coil</keyword>
<comment type="caution">
    <text evidence="13">The sequence shown here is derived from an EMBL/GenBank/DDBJ whole genome shotgun (WGS) entry which is preliminary data.</text>
</comment>
<dbReference type="InterPro" id="IPR012340">
    <property type="entry name" value="NA-bd_OB-fold"/>
</dbReference>
<evidence type="ECO:0000256" key="4">
    <source>
        <dbReference type="ARBA" id="ARBA00022490"/>
    </source>
</evidence>
<keyword evidence="7 13" id="KW-0647">Proteasome</keyword>
<dbReference type="GeneID" id="63802703"/>
<protein>
    <recommendedName>
        <fullName evidence="9">26S proteasome regulatory subunit 6B homolog</fullName>
    </recommendedName>
</protein>
<evidence type="ECO:0000256" key="8">
    <source>
        <dbReference type="ARBA" id="ARBA00023242"/>
    </source>
</evidence>
<keyword evidence="8" id="KW-0539">Nucleus</keyword>
<comment type="subcellular location">
    <subcellularLocation>
        <location evidence="2">Cytoplasm</location>
    </subcellularLocation>
    <subcellularLocation>
        <location evidence="1">Nucleus</location>
    </subcellularLocation>
</comment>
<keyword evidence="6 10" id="KW-0067">ATP-binding</keyword>
<dbReference type="Pfam" id="PF16450">
    <property type="entry name" value="Prot_ATP_ID_OB_C"/>
    <property type="match status" value="1"/>
</dbReference>
<evidence type="ECO:0000259" key="12">
    <source>
        <dbReference type="SMART" id="SM00382"/>
    </source>
</evidence>
<dbReference type="PROSITE" id="PS00674">
    <property type="entry name" value="AAA"/>
    <property type="match status" value="1"/>
</dbReference>
<dbReference type="Proteomes" id="UP000193922">
    <property type="component" value="Unassembled WGS sequence"/>
</dbReference>
<feature type="coiled-coil region" evidence="11">
    <location>
        <begin position="43"/>
        <end position="81"/>
    </location>
</feature>
<proteinExistence type="inferred from homology"/>
<dbReference type="InterPro" id="IPR032501">
    <property type="entry name" value="Prot_ATP_ID_OB_2nd"/>
</dbReference>
<comment type="similarity">
    <text evidence="3 10">Belongs to the AAA ATPase family.</text>
</comment>
<dbReference type="Gene3D" id="1.10.8.60">
    <property type="match status" value="1"/>
</dbReference>
<evidence type="ECO:0000256" key="5">
    <source>
        <dbReference type="ARBA" id="ARBA00022741"/>
    </source>
</evidence>
<dbReference type="FunFam" id="1.10.8.60:FF:000018">
    <property type="entry name" value="26S protease regulatory subunit 6B"/>
    <property type="match status" value="1"/>
</dbReference>
<dbReference type="Gene3D" id="3.40.50.300">
    <property type="entry name" value="P-loop containing nucleotide triphosphate hydrolases"/>
    <property type="match status" value="1"/>
</dbReference>
<organism evidence="13 14">
    <name type="scientific">Linderina pennispora</name>
    <dbReference type="NCBI Taxonomy" id="61395"/>
    <lineage>
        <taxon>Eukaryota</taxon>
        <taxon>Fungi</taxon>
        <taxon>Fungi incertae sedis</taxon>
        <taxon>Zoopagomycota</taxon>
        <taxon>Kickxellomycotina</taxon>
        <taxon>Kickxellomycetes</taxon>
        <taxon>Kickxellales</taxon>
        <taxon>Kickxellaceae</taxon>
        <taxon>Linderina</taxon>
    </lineage>
</organism>
<dbReference type="STRING" id="61395.A0A1Y1WL18"/>
<dbReference type="GO" id="GO:0016887">
    <property type="term" value="F:ATP hydrolysis activity"/>
    <property type="evidence" value="ECO:0007669"/>
    <property type="project" value="InterPro"/>
</dbReference>
<evidence type="ECO:0000313" key="13">
    <source>
        <dbReference type="EMBL" id="ORX73998.1"/>
    </source>
</evidence>
<sequence>MEEIGIRPVEVAPGIKDLGVSLIRPELLGDLDETDLYLRQKRLERHLELLELQEEYIKDEQKNLKRELVRAQEEVKRIRAVPLVLGQFMEPIDRDTGIVTSTAGSNNLVRILSTIDRELLKPNTSIALHRHSNAVVEVLPPEADSSVALLDANERPDVTYADIGGLDMQKQEIREAVELPLTHFDLYRQIGIDPPRGVLLYGPPGTGKTMLVKAVAHHTTAAFIRVNGSEFVQKYLGEGPRMVRDVFRLARENSPAIIFIDEIDAVATKRFDAQTGADREVQRILLELLNQMDGFDQTSNVKVIMATNRADTLDPALLRPGRLDRKIEFPTPDRRQKRLIFQTITSKMNLSEEVDLEDFVSRPDKLSGAEIAAICQEAGMQAVRKNRYVILPSDIETGYKSNVSKQNTDLEFYH</sequence>
<evidence type="ECO:0000256" key="7">
    <source>
        <dbReference type="ARBA" id="ARBA00022942"/>
    </source>
</evidence>
<feature type="domain" description="AAA+ ATPase" evidence="12">
    <location>
        <begin position="194"/>
        <end position="333"/>
    </location>
</feature>
<dbReference type="GO" id="GO:0008540">
    <property type="term" value="C:proteasome regulatory particle, base subcomplex"/>
    <property type="evidence" value="ECO:0007669"/>
    <property type="project" value="UniProtKB-ARBA"/>
</dbReference>
<evidence type="ECO:0000313" key="14">
    <source>
        <dbReference type="Proteomes" id="UP000193922"/>
    </source>
</evidence>
<keyword evidence="4" id="KW-0963">Cytoplasm</keyword>
<evidence type="ECO:0000256" key="1">
    <source>
        <dbReference type="ARBA" id="ARBA00004123"/>
    </source>
</evidence>
<dbReference type="FunFam" id="3.40.50.300:FF:000033">
    <property type="entry name" value="26S protease regulatory subunit 6B"/>
    <property type="match status" value="1"/>
</dbReference>
<dbReference type="SUPFAM" id="SSF52540">
    <property type="entry name" value="P-loop containing nucleoside triphosphate hydrolases"/>
    <property type="match status" value="1"/>
</dbReference>
<evidence type="ECO:0000256" key="11">
    <source>
        <dbReference type="SAM" id="Coils"/>
    </source>
</evidence>
<dbReference type="EMBL" id="MCFD01000001">
    <property type="protein sequence ID" value="ORX73998.1"/>
    <property type="molecule type" value="Genomic_DNA"/>
</dbReference>
<dbReference type="Pfam" id="PF17862">
    <property type="entry name" value="AAA_lid_3"/>
    <property type="match status" value="1"/>
</dbReference>
<dbReference type="GO" id="GO:0005634">
    <property type="term" value="C:nucleus"/>
    <property type="evidence" value="ECO:0007669"/>
    <property type="project" value="UniProtKB-SubCell"/>
</dbReference>
<dbReference type="OrthoDB" id="10255768at2759"/>
<accession>A0A1Y1WL18</accession>
<dbReference type="SMART" id="SM00382">
    <property type="entry name" value="AAA"/>
    <property type="match status" value="1"/>
</dbReference>
<keyword evidence="14" id="KW-1185">Reference proteome</keyword>
<dbReference type="GO" id="GO:0005737">
    <property type="term" value="C:cytoplasm"/>
    <property type="evidence" value="ECO:0007669"/>
    <property type="project" value="UniProtKB-SubCell"/>
</dbReference>
<reference evidence="13 14" key="1">
    <citation type="submission" date="2016-07" db="EMBL/GenBank/DDBJ databases">
        <title>Pervasive Adenine N6-methylation of Active Genes in Fungi.</title>
        <authorList>
            <consortium name="DOE Joint Genome Institute"/>
            <person name="Mondo S.J."/>
            <person name="Dannebaum R.O."/>
            <person name="Kuo R.C."/>
            <person name="Labutti K."/>
            <person name="Haridas S."/>
            <person name="Kuo A."/>
            <person name="Salamov A."/>
            <person name="Ahrendt S.R."/>
            <person name="Lipzen A."/>
            <person name="Sullivan W."/>
            <person name="Andreopoulos W.B."/>
            <person name="Clum A."/>
            <person name="Lindquist E."/>
            <person name="Daum C."/>
            <person name="Ramamoorthy G.K."/>
            <person name="Gryganskyi A."/>
            <person name="Culley D."/>
            <person name="Magnuson J.K."/>
            <person name="James T.Y."/>
            <person name="O'Malley M.A."/>
            <person name="Stajich J.E."/>
            <person name="Spatafora J.W."/>
            <person name="Visel A."/>
            <person name="Grigoriev I.V."/>
        </authorList>
    </citation>
    <scope>NUCLEOTIDE SEQUENCE [LARGE SCALE GENOMIC DNA]</scope>
    <source>
        <strain evidence="13 14">ATCC 12442</strain>
    </source>
</reference>
<evidence type="ECO:0000256" key="3">
    <source>
        <dbReference type="ARBA" id="ARBA00006914"/>
    </source>
</evidence>
<dbReference type="Pfam" id="PF00004">
    <property type="entry name" value="AAA"/>
    <property type="match status" value="1"/>
</dbReference>
<evidence type="ECO:0000256" key="6">
    <source>
        <dbReference type="ARBA" id="ARBA00022840"/>
    </source>
</evidence>
<dbReference type="InterPro" id="IPR003960">
    <property type="entry name" value="ATPase_AAA_CS"/>
</dbReference>
<dbReference type="CDD" id="cd19502">
    <property type="entry name" value="RecA-like_PAN_like"/>
    <property type="match status" value="1"/>
</dbReference>